<feature type="domain" description="IstB-like ATP-binding" evidence="1">
    <location>
        <begin position="30"/>
        <end position="182"/>
    </location>
</feature>
<dbReference type="InterPro" id="IPR027417">
    <property type="entry name" value="P-loop_NTPase"/>
</dbReference>
<organism evidence="2 3">
    <name type="scientific">Olsenella profusa F0195</name>
    <dbReference type="NCBI Taxonomy" id="1125712"/>
    <lineage>
        <taxon>Bacteria</taxon>
        <taxon>Bacillati</taxon>
        <taxon>Actinomycetota</taxon>
        <taxon>Coriobacteriia</taxon>
        <taxon>Coriobacteriales</taxon>
        <taxon>Atopobiaceae</taxon>
        <taxon>Olsenella</taxon>
    </lineage>
</organism>
<dbReference type="SUPFAM" id="SSF52540">
    <property type="entry name" value="P-loop containing nucleoside triphosphate hydrolases"/>
    <property type="match status" value="1"/>
</dbReference>
<dbReference type="Proteomes" id="UP000016638">
    <property type="component" value="Unassembled WGS sequence"/>
</dbReference>
<dbReference type="Pfam" id="PF01695">
    <property type="entry name" value="IstB_IS21"/>
    <property type="match status" value="1"/>
</dbReference>
<dbReference type="eggNOG" id="COG1484">
    <property type="taxonomic scope" value="Bacteria"/>
</dbReference>
<dbReference type="OrthoDB" id="9773429at2"/>
<dbReference type="AlphaFoldDB" id="U2VAF6"/>
<dbReference type="GO" id="GO:0005524">
    <property type="term" value="F:ATP binding"/>
    <property type="evidence" value="ECO:0007669"/>
    <property type="project" value="UniProtKB-KW"/>
</dbReference>
<keyword evidence="2" id="KW-0547">Nucleotide-binding</keyword>
<name>U2VAF6_9ACTN</name>
<keyword evidence="3" id="KW-1185">Reference proteome</keyword>
<dbReference type="PANTHER" id="PTHR30050:SF4">
    <property type="entry name" value="ATP-BINDING PROTEIN RV3427C IN INSERTION SEQUENCE-RELATED"/>
    <property type="match status" value="1"/>
</dbReference>
<keyword evidence="2" id="KW-0067">ATP-binding</keyword>
<evidence type="ECO:0000259" key="1">
    <source>
        <dbReference type="Pfam" id="PF01695"/>
    </source>
</evidence>
<comment type="caution">
    <text evidence="2">The sequence shown here is derived from an EMBL/GenBank/DDBJ whole genome shotgun (WGS) entry which is preliminary data.</text>
</comment>
<protein>
    <submittedName>
        <fullName evidence="2">IstB-like ATP-binding protein</fullName>
    </submittedName>
</protein>
<proteinExistence type="predicted"/>
<reference evidence="2 3" key="1">
    <citation type="submission" date="2013-08" db="EMBL/GenBank/DDBJ databases">
        <authorList>
            <person name="Durkin A.S."/>
            <person name="Haft D.R."/>
            <person name="McCorrison J."/>
            <person name="Torralba M."/>
            <person name="Gillis M."/>
            <person name="Haft D.H."/>
            <person name="Methe B."/>
            <person name="Sutton G."/>
            <person name="Nelson K.E."/>
        </authorList>
    </citation>
    <scope>NUCLEOTIDE SEQUENCE [LARGE SCALE GENOMIC DNA]</scope>
    <source>
        <strain evidence="2 3">F0195</strain>
    </source>
</reference>
<dbReference type="InterPro" id="IPR002611">
    <property type="entry name" value="IstB_ATP-bd"/>
</dbReference>
<dbReference type="STRING" id="1125712.HMPREF1316_2627"/>
<gene>
    <name evidence="2" type="ORF">HMPREF1316_2627</name>
</gene>
<dbReference type="RefSeq" id="WP_021725530.1">
    <property type="nucleotide sequence ID" value="NZ_AWEZ01000025.1"/>
</dbReference>
<dbReference type="GO" id="GO:0006260">
    <property type="term" value="P:DNA replication"/>
    <property type="evidence" value="ECO:0007669"/>
    <property type="project" value="TreeGrafter"/>
</dbReference>
<dbReference type="Gene3D" id="3.40.50.300">
    <property type="entry name" value="P-loop containing nucleotide triphosphate hydrolases"/>
    <property type="match status" value="1"/>
</dbReference>
<dbReference type="PANTHER" id="PTHR30050">
    <property type="entry name" value="CHROMOSOMAL REPLICATION INITIATOR PROTEIN DNAA"/>
    <property type="match status" value="1"/>
</dbReference>
<evidence type="ECO:0000313" key="2">
    <source>
        <dbReference type="EMBL" id="ERL09591.1"/>
    </source>
</evidence>
<sequence length="190" mass="20437">MRGARSPQLKRFGGHGCPQVALPDGYGPARLGSLASLDSAEGFVSRGRTGRGKTHLATAIGAGAVSQGRPVRYHETAHLVRQLERAREDGRLEAALRDATAADLVILDEFGYVPIDVEGARLPFQVVPDCHGRRSPMITTNIEFSKWGTALADDKLAAAPVDRVARHPRLVESDGTSHRMDHALMLEGAE</sequence>
<dbReference type="EMBL" id="AWEZ01000025">
    <property type="protein sequence ID" value="ERL09591.1"/>
    <property type="molecule type" value="Genomic_DNA"/>
</dbReference>
<accession>U2VAF6</accession>
<dbReference type="PATRIC" id="fig|1125712.3.peg.677"/>
<evidence type="ECO:0000313" key="3">
    <source>
        <dbReference type="Proteomes" id="UP000016638"/>
    </source>
</evidence>